<dbReference type="InterPro" id="IPR010840">
    <property type="entry name" value="YqiJ_OB"/>
</dbReference>
<protein>
    <submittedName>
        <fullName evidence="4">Inner membrane protein YqiJ</fullName>
    </submittedName>
</protein>
<keyword evidence="1" id="KW-1133">Transmembrane helix</keyword>
<keyword evidence="1" id="KW-0472">Membrane</keyword>
<accession>A0A0P1EKQ3</accession>
<dbReference type="RefSeq" id="WP_058238374.1">
    <property type="nucleotide sequence ID" value="NZ_CYPW01000006.1"/>
</dbReference>
<dbReference type="STRING" id="321267.SHM7688_00427"/>
<keyword evidence="5" id="KW-1185">Reference proteome</keyword>
<dbReference type="InterPro" id="IPR048376">
    <property type="entry name" value="YqiJ_N"/>
</dbReference>
<dbReference type="Pfam" id="PF21001">
    <property type="entry name" value="YqiJ_N"/>
    <property type="match status" value="1"/>
</dbReference>
<feature type="domain" description="Inner membrane protein YqiJ N-terminal" evidence="3">
    <location>
        <begin position="11"/>
        <end position="148"/>
    </location>
</feature>
<organism evidence="4 5">
    <name type="scientific">Shimia marina</name>
    <dbReference type="NCBI Taxonomy" id="321267"/>
    <lineage>
        <taxon>Bacteria</taxon>
        <taxon>Pseudomonadati</taxon>
        <taxon>Pseudomonadota</taxon>
        <taxon>Alphaproteobacteria</taxon>
        <taxon>Rhodobacterales</taxon>
        <taxon>Roseobacteraceae</taxon>
    </lineage>
</organism>
<reference evidence="4 5" key="1">
    <citation type="submission" date="2015-09" db="EMBL/GenBank/DDBJ databases">
        <authorList>
            <consortium name="Swine Surveillance"/>
        </authorList>
    </citation>
    <scope>NUCLEOTIDE SEQUENCE [LARGE SCALE GENOMIC DNA]</scope>
    <source>
        <strain evidence="4 5">CECT 7688</strain>
    </source>
</reference>
<keyword evidence="1" id="KW-0812">Transmembrane</keyword>
<name>A0A0P1EKQ3_9RHOB</name>
<evidence type="ECO:0000259" key="3">
    <source>
        <dbReference type="Pfam" id="PF21001"/>
    </source>
</evidence>
<dbReference type="Pfam" id="PF07290">
    <property type="entry name" value="YqiJ_OB"/>
    <property type="match status" value="1"/>
</dbReference>
<feature type="transmembrane region" description="Helical" evidence="1">
    <location>
        <begin position="100"/>
        <end position="118"/>
    </location>
</feature>
<dbReference type="OrthoDB" id="5421421at2"/>
<gene>
    <name evidence="4" type="primary">yqiJ</name>
    <name evidence="4" type="ORF">SHM7688_00427</name>
</gene>
<dbReference type="AlphaFoldDB" id="A0A0P1EKQ3"/>
<sequence>MFSVFLDPGSLPFSVALTVVAALFALELIGSLIGLSFMGAGAEGADMDFDVDADFDLTTGVDIDLDAPDVDMAADLEAGDAVEVGPSAVLGWLGMRGVPFLIWFVSLLTLFGLSGLILQGTLAALFGKGISPLAASALAMFPALAGTRVLSNWVALLMPKTETTALRARHLGGYSGVITQGVAARGRPAEAKIKDRHGNTHYLRVEPLEEDASFAQGSDVTIIRKRGDKFFVI</sequence>
<proteinExistence type="predicted"/>
<feature type="transmembrane region" description="Helical" evidence="1">
    <location>
        <begin position="12"/>
        <end position="37"/>
    </location>
</feature>
<evidence type="ECO:0000313" key="4">
    <source>
        <dbReference type="EMBL" id="CUH50994.1"/>
    </source>
</evidence>
<evidence type="ECO:0000256" key="1">
    <source>
        <dbReference type="SAM" id="Phobius"/>
    </source>
</evidence>
<dbReference type="EMBL" id="CYPW01000006">
    <property type="protein sequence ID" value="CUH50994.1"/>
    <property type="molecule type" value="Genomic_DNA"/>
</dbReference>
<feature type="transmembrane region" description="Helical" evidence="1">
    <location>
        <begin position="130"/>
        <end position="150"/>
    </location>
</feature>
<evidence type="ECO:0000259" key="2">
    <source>
        <dbReference type="Pfam" id="PF07290"/>
    </source>
</evidence>
<dbReference type="Proteomes" id="UP000054823">
    <property type="component" value="Unassembled WGS sequence"/>
</dbReference>
<feature type="domain" description="Inner membrane protein YqiJ OB-fold" evidence="2">
    <location>
        <begin position="171"/>
        <end position="233"/>
    </location>
</feature>
<evidence type="ECO:0000313" key="5">
    <source>
        <dbReference type="Proteomes" id="UP000054823"/>
    </source>
</evidence>